<name>A0AA88XWK9_PINIB</name>
<evidence type="ECO:0000256" key="1">
    <source>
        <dbReference type="ARBA" id="ARBA00004651"/>
    </source>
</evidence>
<proteinExistence type="inferred from homology"/>
<evidence type="ECO:0000256" key="4">
    <source>
        <dbReference type="ARBA" id="ARBA00022989"/>
    </source>
</evidence>
<dbReference type="GO" id="GO:0071880">
    <property type="term" value="P:adenylate cyclase-activating adrenergic receptor signaling pathway"/>
    <property type="evidence" value="ECO:0007669"/>
    <property type="project" value="TreeGrafter"/>
</dbReference>
<dbReference type="PRINTS" id="PR01102">
    <property type="entry name" value="5HT6RECEPTR"/>
</dbReference>
<evidence type="ECO:0000256" key="2">
    <source>
        <dbReference type="ARBA" id="ARBA00022475"/>
    </source>
</evidence>
<feature type="transmembrane region" description="Helical" evidence="10">
    <location>
        <begin position="74"/>
        <end position="93"/>
    </location>
</feature>
<evidence type="ECO:0000256" key="8">
    <source>
        <dbReference type="ARBA" id="ARBA00023224"/>
    </source>
</evidence>
<dbReference type="GO" id="GO:0005886">
    <property type="term" value="C:plasma membrane"/>
    <property type="evidence" value="ECO:0007669"/>
    <property type="project" value="UniProtKB-SubCell"/>
</dbReference>
<keyword evidence="4 10" id="KW-1133">Transmembrane helix</keyword>
<feature type="transmembrane region" description="Helical" evidence="10">
    <location>
        <begin position="152"/>
        <end position="173"/>
    </location>
</feature>
<evidence type="ECO:0000256" key="5">
    <source>
        <dbReference type="ARBA" id="ARBA00023040"/>
    </source>
</evidence>
<evidence type="ECO:0000256" key="3">
    <source>
        <dbReference type="ARBA" id="ARBA00022692"/>
    </source>
</evidence>
<keyword evidence="5 9" id="KW-0297">G-protein coupled receptor</keyword>
<evidence type="ECO:0000313" key="13">
    <source>
        <dbReference type="Proteomes" id="UP001186944"/>
    </source>
</evidence>
<keyword evidence="3 9" id="KW-0812">Transmembrane</keyword>
<comment type="similarity">
    <text evidence="9">Belongs to the G-protein coupled receptor 1 family.</text>
</comment>
<keyword evidence="13" id="KW-1185">Reference proteome</keyword>
<dbReference type="PROSITE" id="PS50262">
    <property type="entry name" value="G_PROTEIN_RECEP_F1_2"/>
    <property type="match status" value="1"/>
</dbReference>
<keyword evidence="2" id="KW-1003">Cell membrane</keyword>
<dbReference type="InterPro" id="IPR017452">
    <property type="entry name" value="GPCR_Rhodpsn_7TM"/>
</dbReference>
<dbReference type="SMART" id="SM01381">
    <property type="entry name" value="7TM_GPCR_Srsx"/>
    <property type="match status" value="1"/>
</dbReference>
<feature type="domain" description="G-protein coupled receptors family 1 profile" evidence="11">
    <location>
        <begin position="53"/>
        <end position="332"/>
    </location>
</feature>
<dbReference type="GO" id="GO:0004930">
    <property type="term" value="F:G protein-coupled receptor activity"/>
    <property type="evidence" value="ECO:0007669"/>
    <property type="project" value="UniProtKB-KW"/>
</dbReference>
<evidence type="ECO:0000256" key="7">
    <source>
        <dbReference type="ARBA" id="ARBA00023170"/>
    </source>
</evidence>
<evidence type="ECO:0000256" key="9">
    <source>
        <dbReference type="RuleBase" id="RU000688"/>
    </source>
</evidence>
<dbReference type="GO" id="GO:0043410">
    <property type="term" value="P:positive regulation of MAPK cascade"/>
    <property type="evidence" value="ECO:0007669"/>
    <property type="project" value="TreeGrafter"/>
</dbReference>
<feature type="transmembrane region" description="Helical" evidence="10">
    <location>
        <begin position="209"/>
        <end position="227"/>
    </location>
</feature>
<dbReference type="InterPro" id="IPR000276">
    <property type="entry name" value="GPCR_Rhodpsn"/>
</dbReference>
<evidence type="ECO:0000256" key="10">
    <source>
        <dbReference type="SAM" id="Phobius"/>
    </source>
</evidence>
<evidence type="ECO:0000313" key="12">
    <source>
        <dbReference type="EMBL" id="KAK3093227.1"/>
    </source>
</evidence>
<dbReference type="PRINTS" id="PR00237">
    <property type="entry name" value="GPCRRHODOPSN"/>
</dbReference>
<evidence type="ECO:0000256" key="6">
    <source>
        <dbReference type="ARBA" id="ARBA00023136"/>
    </source>
</evidence>
<feature type="transmembrane region" description="Helical" evidence="10">
    <location>
        <begin position="275"/>
        <end position="296"/>
    </location>
</feature>
<organism evidence="12 13">
    <name type="scientific">Pinctada imbricata</name>
    <name type="common">Atlantic pearl-oyster</name>
    <name type="synonym">Pinctada martensii</name>
    <dbReference type="NCBI Taxonomy" id="66713"/>
    <lineage>
        <taxon>Eukaryota</taxon>
        <taxon>Metazoa</taxon>
        <taxon>Spiralia</taxon>
        <taxon>Lophotrochozoa</taxon>
        <taxon>Mollusca</taxon>
        <taxon>Bivalvia</taxon>
        <taxon>Autobranchia</taxon>
        <taxon>Pteriomorphia</taxon>
        <taxon>Pterioida</taxon>
        <taxon>Pterioidea</taxon>
        <taxon>Pteriidae</taxon>
        <taxon>Pinctada</taxon>
    </lineage>
</organism>
<dbReference type="Pfam" id="PF00001">
    <property type="entry name" value="7tm_1"/>
    <property type="match status" value="1"/>
</dbReference>
<dbReference type="Proteomes" id="UP001186944">
    <property type="component" value="Unassembled WGS sequence"/>
</dbReference>
<protein>
    <recommendedName>
        <fullName evidence="11">G-protein coupled receptors family 1 profile domain-containing protein</fullName>
    </recommendedName>
</protein>
<feature type="transmembrane region" description="Helical" evidence="10">
    <location>
        <begin position="40"/>
        <end position="62"/>
    </location>
</feature>
<comment type="subcellular location">
    <subcellularLocation>
        <location evidence="1">Cell membrane</location>
        <topology evidence="1">Multi-pass membrane protein</topology>
    </subcellularLocation>
</comment>
<reference evidence="12" key="1">
    <citation type="submission" date="2019-08" db="EMBL/GenBank/DDBJ databases">
        <title>The improved chromosome-level genome for the pearl oyster Pinctada fucata martensii using PacBio sequencing and Hi-C.</title>
        <authorList>
            <person name="Zheng Z."/>
        </authorList>
    </citation>
    <scope>NUCLEOTIDE SEQUENCE</scope>
    <source>
        <strain evidence="12">ZZ-2019</strain>
        <tissue evidence="12">Adductor muscle</tissue>
    </source>
</reference>
<sequence>MWSRSGMMGTTMIPDNVTNITSYRQEEQDTWDTAILVMKAVVMTTIMAAAVTGNLIVIISVMKFQKLRDSKTNQFIVSLAFADFLVAFLVMPFNASQEISGKWIFGREMCDIFNSNDVLFSTASILHLCCISVDRYIAIIHPLQYDRKMSTFRALLMLALTWIASILISYIPIQLQFYTTEEHYTLLEENPELCIFQVNKIYAVVSSSISFWIPCTIMIFLYMRIYFAARRQEKHIRSNSICSHERTGNSEALLNTTRNSREFSDRRKMKREHKAAKTLGIIMGAFVMCYLPFFSWYVSTTMCGSSCPYPRVLGSILFWIGYFNSCLNPVIYAYYNREFRTAFKRLLHIHSHTTKRRLSLLKNNTTSKPNGTDRHIHLVYLQKNEDSPQLL</sequence>
<feature type="transmembrane region" description="Helical" evidence="10">
    <location>
        <begin position="118"/>
        <end position="140"/>
    </location>
</feature>
<dbReference type="PROSITE" id="PS00237">
    <property type="entry name" value="G_PROTEIN_RECEP_F1_1"/>
    <property type="match status" value="1"/>
</dbReference>
<feature type="transmembrane region" description="Helical" evidence="10">
    <location>
        <begin position="316"/>
        <end position="335"/>
    </location>
</feature>
<keyword evidence="7 9" id="KW-0675">Receptor</keyword>
<dbReference type="CDD" id="cd15066">
    <property type="entry name" value="7tmA_DmOct-betaAR-like"/>
    <property type="match status" value="1"/>
</dbReference>
<dbReference type="SUPFAM" id="SSF81321">
    <property type="entry name" value="Family A G protein-coupled receptor-like"/>
    <property type="match status" value="1"/>
</dbReference>
<gene>
    <name evidence="12" type="ORF">FSP39_012950</name>
</gene>
<dbReference type="Gene3D" id="1.20.1070.10">
    <property type="entry name" value="Rhodopsin 7-helix transmembrane proteins"/>
    <property type="match status" value="1"/>
</dbReference>
<evidence type="ECO:0000259" key="11">
    <source>
        <dbReference type="PROSITE" id="PS50262"/>
    </source>
</evidence>
<dbReference type="EMBL" id="VSWD01000009">
    <property type="protein sequence ID" value="KAK3093227.1"/>
    <property type="molecule type" value="Genomic_DNA"/>
</dbReference>
<dbReference type="PANTHER" id="PTHR24248:SF66">
    <property type="entry name" value="OCTOPAMINE RECEPTOR BETA-3R"/>
    <property type="match status" value="1"/>
</dbReference>
<comment type="caution">
    <text evidence="12">The sequence shown here is derived from an EMBL/GenBank/DDBJ whole genome shotgun (WGS) entry which is preliminary data.</text>
</comment>
<keyword evidence="6 10" id="KW-0472">Membrane</keyword>
<keyword evidence="8 9" id="KW-0807">Transducer</keyword>
<dbReference type="PANTHER" id="PTHR24248">
    <property type="entry name" value="ADRENERGIC RECEPTOR-RELATED G-PROTEIN COUPLED RECEPTOR"/>
    <property type="match status" value="1"/>
</dbReference>
<dbReference type="AlphaFoldDB" id="A0AA88XWK9"/>
<accession>A0AA88XWK9</accession>